<keyword evidence="5" id="KW-1185">Reference proteome</keyword>
<name>A0A098EL07_9BACL</name>
<evidence type="ECO:0000313" key="4">
    <source>
        <dbReference type="EMBL" id="CEG21966.1"/>
    </source>
</evidence>
<sequence>MNRFFFIGLSVAVTAFLATNALLMFGDKSILAKDVYVSEYERAYANTYTEKLAKEALIEPLGATQIYVQDSEAIEQWLVSEGDVIEAGSELAMLNEAESEDQRAIWESERDALLQERGEVQSTKSSLESARSSQQSRSESRDASDNSTVTNGEGDTVELNVDLSVGVDVEVPQDGSYAAGIAQAEQQLAAIDSKLAVVEAQLAQSVSNPALISPVEGVVSSIQRNSEPLSIEIYSNERSFVTYVLEDEWQDVSEQDRVFVHAEGMGKAMPGTVLKKSQVPAEETRWLEAYRTLDPKEQKNPLAFYAVHIMTDEPIEASMPFGSKANASIITNEAADAVALPESWIFDRADMNGSVNALTEKGYAAAVPVMVNFDLNGKAVLSEGVVPGTVVVTDGKLENFTSPPAVFMPFPSEQPDFEFAKNTNWRNYIEYLLAR</sequence>
<comment type="subcellular location">
    <subcellularLocation>
        <location evidence="1">Cell envelope</location>
    </subcellularLocation>
</comment>
<keyword evidence="2" id="KW-0175">Coiled coil</keyword>
<accession>A0A098EL07</accession>
<reference evidence="4 5" key="1">
    <citation type="submission" date="2014-09" db="EMBL/GenBank/DDBJ databases">
        <authorList>
            <person name="Urmite Genomes Urmite Genomes"/>
        </authorList>
    </citation>
    <scope>NUCLEOTIDE SEQUENCE [LARGE SCALE GENOMIC DNA]</scope>
    <source>
        <strain evidence="4 5">ES2</strain>
    </source>
</reference>
<gene>
    <name evidence="4" type="ORF">BN1080_00886</name>
</gene>
<dbReference type="PANTHER" id="PTHR32347">
    <property type="entry name" value="EFFLUX SYSTEM COMPONENT YKNX-RELATED"/>
    <property type="match status" value="1"/>
</dbReference>
<evidence type="ECO:0000256" key="3">
    <source>
        <dbReference type="SAM" id="MobiDB-lite"/>
    </source>
</evidence>
<dbReference type="Proteomes" id="UP000043699">
    <property type="component" value="Unassembled WGS sequence"/>
</dbReference>
<feature type="compositionally biased region" description="Low complexity" evidence="3">
    <location>
        <begin position="125"/>
        <end position="137"/>
    </location>
</feature>
<organism evidence="4 5">
    <name type="scientific">Planococcus massiliensis</name>
    <dbReference type="NCBI Taxonomy" id="1499687"/>
    <lineage>
        <taxon>Bacteria</taxon>
        <taxon>Bacillati</taxon>
        <taxon>Bacillota</taxon>
        <taxon>Bacilli</taxon>
        <taxon>Bacillales</taxon>
        <taxon>Caryophanaceae</taxon>
        <taxon>Planococcus</taxon>
    </lineage>
</organism>
<evidence type="ECO:0000256" key="2">
    <source>
        <dbReference type="ARBA" id="ARBA00023054"/>
    </source>
</evidence>
<dbReference type="OrthoDB" id="2446145at2"/>
<dbReference type="RefSeq" id="WP_052650707.1">
    <property type="nucleotide sequence ID" value="NZ_CCXS01000001.1"/>
</dbReference>
<dbReference type="PANTHER" id="PTHR32347:SF23">
    <property type="entry name" value="BLL5650 PROTEIN"/>
    <property type="match status" value="1"/>
</dbReference>
<dbReference type="GO" id="GO:0030313">
    <property type="term" value="C:cell envelope"/>
    <property type="evidence" value="ECO:0007669"/>
    <property type="project" value="UniProtKB-SubCell"/>
</dbReference>
<dbReference type="InterPro" id="IPR050465">
    <property type="entry name" value="UPF0194_transport"/>
</dbReference>
<dbReference type="EMBL" id="CCXS01000001">
    <property type="protein sequence ID" value="CEG21966.1"/>
    <property type="molecule type" value="Genomic_DNA"/>
</dbReference>
<feature type="region of interest" description="Disordered" evidence="3">
    <location>
        <begin position="117"/>
        <end position="157"/>
    </location>
</feature>
<protein>
    <submittedName>
        <fullName evidence="4">Uncharacterized protein</fullName>
    </submittedName>
</protein>
<evidence type="ECO:0000256" key="1">
    <source>
        <dbReference type="ARBA" id="ARBA00004196"/>
    </source>
</evidence>
<dbReference type="STRING" id="1499687.BN1080_00886"/>
<dbReference type="AlphaFoldDB" id="A0A098EL07"/>
<proteinExistence type="predicted"/>
<evidence type="ECO:0000313" key="5">
    <source>
        <dbReference type="Proteomes" id="UP000043699"/>
    </source>
</evidence>